<evidence type="ECO:0000256" key="6">
    <source>
        <dbReference type="ARBA" id="ARBA00022485"/>
    </source>
</evidence>
<dbReference type="HOGENOM" id="CLU_019985_0_0_1"/>
<keyword evidence="13" id="KW-1185">Reference proteome</keyword>
<comment type="similarity">
    <text evidence="3">Belongs to the EXO5 family.</text>
</comment>
<evidence type="ECO:0000313" key="12">
    <source>
        <dbReference type="EMBL" id="CCA40767.1"/>
    </source>
</evidence>
<dbReference type="GO" id="GO:0005634">
    <property type="term" value="C:nucleus"/>
    <property type="evidence" value="ECO:0007669"/>
    <property type="project" value="TreeGrafter"/>
</dbReference>
<comment type="cofactor">
    <cofactor evidence="1">
        <name>Mg(2+)</name>
        <dbReference type="ChEBI" id="CHEBI:18420"/>
    </cofactor>
</comment>
<comment type="cofactor">
    <cofactor evidence="2">
        <name>[4Fe-4S] cluster</name>
        <dbReference type="ChEBI" id="CHEBI:49883"/>
    </cofactor>
</comment>
<evidence type="ECO:0000256" key="9">
    <source>
        <dbReference type="ARBA" id="ARBA00023004"/>
    </source>
</evidence>
<dbReference type="GO" id="GO:0036297">
    <property type="term" value="P:interstrand cross-link repair"/>
    <property type="evidence" value="ECO:0007669"/>
    <property type="project" value="TreeGrafter"/>
</dbReference>
<evidence type="ECO:0000256" key="4">
    <source>
        <dbReference type="ARBA" id="ARBA00011245"/>
    </source>
</evidence>
<dbReference type="GO" id="GO:0045145">
    <property type="term" value="F:single-stranded DNA 5'-3' DNA exonuclease activity"/>
    <property type="evidence" value="ECO:0007669"/>
    <property type="project" value="InterPro"/>
</dbReference>
<evidence type="ECO:0000313" key="13">
    <source>
        <dbReference type="Proteomes" id="UP000006853"/>
    </source>
</evidence>
<evidence type="ECO:0000256" key="5">
    <source>
        <dbReference type="ARBA" id="ARBA00013561"/>
    </source>
</evidence>
<dbReference type="Pfam" id="PF09810">
    <property type="entry name" value="Exo5"/>
    <property type="match status" value="1"/>
</dbReference>
<name>F2QZD9_KOMPC</name>
<protein>
    <recommendedName>
        <fullName evidence="5">Exonuclease V, mitochondrial</fullName>
    </recommendedName>
    <alternativeName>
        <fullName evidence="11">Defects in morphology protein 1</fullName>
    </alternativeName>
</protein>
<proteinExistence type="inferred from homology"/>
<reference key="2">
    <citation type="submission" date="2011-04" db="EMBL/GenBank/DDBJ databases">
        <title>High-quality genome sequence of Pichia pastoris CBS 7435.</title>
        <authorList>
            <person name="Kueberl A."/>
            <person name="Schneider J."/>
            <person name="Thallinger G.G."/>
            <person name="Anderl I."/>
            <person name="Wibberg D."/>
            <person name="Hajek T."/>
            <person name="Jaenicke S."/>
            <person name="Brinkrolf K."/>
            <person name="Goesmann A."/>
            <person name="Szczepanowski R."/>
            <person name="Puehler A."/>
            <person name="Schwab H."/>
            <person name="Glieder A."/>
            <person name="Pichler H."/>
        </authorList>
    </citation>
    <scope>NUCLEOTIDE SEQUENCE</scope>
    <source>
        <strain>CBS 7435</strain>
    </source>
</reference>
<keyword evidence="7" id="KW-0540">Nuclease</keyword>
<dbReference type="PANTHER" id="PTHR14464">
    <property type="entry name" value="EXONUCLEASE V"/>
    <property type="match status" value="1"/>
</dbReference>
<keyword evidence="6" id="KW-0004">4Fe-4S</keyword>
<dbReference type="AlphaFoldDB" id="F2QZD9"/>
<evidence type="ECO:0000256" key="10">
    <source>
        <dbReference type="ARBA" id="ARBA00023014"/>
    </source>
</evidence>
<evidence type="ECO:0000256" key="7">
    <source>
        <dbReference type="ARBA" id="ARBA00022722"/>
    </source>
</evidence>
<keyword evidence="9" id="KW-0408">Iron</keyword>
<dbReference type="InterPro" id="IPR019190">
    <property type="entry name" value="EXOV"/>
</dbReference>
<comment type="subunit">
    <text evidence="4">Monomer.</text>
</comment>
<keyword evidence="10" id="KW-0411">Iron-sulfur</keyword>
<evidence type="ECO:0000256" key="11">
    <source>
        <dbReference type="ARBA" id="ARBA00030412"/>
    </source>
</evidence>
<evidence type="ECO:0000256" key="8">
    <source>
        <dbReference type="ARBA" id="ARBA00022839"/>
    </source>
</evidence>
<keyword evidence="8 12" id="KW-0269">Exonuclease</keyword>
<reference evidence="12 13" key="3">
    <citation type="journal article" date="2016" name="FEMS Yeast Res.">
        <title>Curation of the genome annotation of Pichia pastoris (Komagataella phaffii) CBS7435 from gene level to protein function.</title>
        <authorList>
            <person name="Valli M."/>
            <person name="Tatto N.E."/>
            <person name="Peymann A."/>
            <person name="Gruber C."/>
            <person name="Landes N."/>
            <person name="Ekker H."/>
            <person name="Thallinger G.G."/>
            <person name="Mattanovich D."/>
            <person name="Gasser B."/>
            <person name="Graf A.B."/>
        </authorList>
    </citation>
    <scope>GENOME REANNOTATION</scope>
    <source>
        <strain evidence="12 13">ATCC 76273 / CBS 7435 / CECT 11047 / NRRL Y-11430 / Wegner 21-1</strain>
    </source>
</reference>
<gene>
    <name evidence="12" type="primary">EXO5</name>
    <name evidence="12" type="ordered locus">PP7435_Chr4-0607</name>
</gene>
<reference evidence="12 13" key="1">
    <citation type="journal article" date="2011" name="J. Biotechnol.">
        <title>High-quality genome sequence of Pichia pastoris CBS7435.</title>
        <authorList>
            <person name="Kuberl A."/>
            <person name="Schneider J."/>
            <person name="Thallinger G.G."/>
            <person name="Anderl I."/>
            <person name="Wibberg D."/>
            <person name="Hajek T."/>
            <person name="Jaenicke S."/>
            <person name="Brinkrolf K."/>
            <person name="Goesmann A."/>
            <person name="Szczepanowski R."/>
            <person name="Puhler A."/>
            <person name="Schwab H."/>
            <person name="Glieder A."/>
            <person name="Pichler H."/>
        </authorList>
    </citation>
    <scope>NUCLEOTIDE SEQUENCE [LARGE SCALE GENOMIC DNA]</scope>
    <source>
        <strain evidence="13">ATCC 76273 / CBS 7435 / CECT 11047 / NRRL Y-11430 / Wegner 21-1</strain>
    </source>
</reference>
<dbReference type="Proteomes" id="UP000006853">
    <property type="component" value="Chromosome 4"/>
</dbReference>
<sequence length="543" mass="61980">MLEKGTQSLVNRTIKLRVLGGLTKKLAAPQNESLPELKPQLDVYQKFLENLRAFPTKNKSVPNSPIRYSYYKIANKESEAVNRNLLELFASKKYLPFLASEIPKLPPPYVAAAAPMNPKISVTQLLTDSWCELRSYYDSYACSRAAPSAAMVSGTEQHKSLEDRTHKPEINVTKEIQKNFTPIMMDQLKNFERTLNLISRFIDLLTIGKAREFAVTAIINKETKELIDVNNLQKLAFVHQKSPCYNDQFILASGYLDYLRSESYVNGLEKEKWIQNNYSLNTLLETSIKGPLTVIDVKTRGKPIVTKSKGVLIGHRYQIGLYRKFLGLMSGENVSGINSPISVDQINETAYTLLVTDSVQRGYDVDEPVDPVVGLVMLANNPWIITMLEQICVNDLLGNSLYDTFHAQQSTDYSWDLSQVNPKDFYQVLEPSLLQRTEQLFTKWKRPLSLRSITALISKFYPLISKKLSQNTKIMYYTDGECFHTSNYLYNPKAINTFMEDKVKFLIGQRPPRPIEKSEIPQKCGFCRFQSICEYSNLYNPVT</sequence>
<dbReference type="GO" id="GO:0051539">
    <property type="term" value="F:4 iron, 4 sulfur cluster binding"/>
    <property type="evidence" value="ECO:0007669"/>
    <property type="project" value="UniProtKB-KW"/>
</dbReference>
<dbReference type="PANTHER" id="PTHR14464:SF4">
    <property type="entry name" value="EXONUCLEASE V"/>
    <property type="match status" value="1"/>
</dbReference>
<keyword evidence="8 12" id="KW-0378">Hydrolase</keyword>
<accession>F2QZD9</accession>
<evidence type="ECO:0000256" key="1">
    <source>
        <dbReference type="ARBA" id="ARBA00001946"/>
    </source>
</evidence>
<dbReference type="GO" id="GO:0005739">
    <property type="term" value="C:mitochondrion"/>
    <property type="evidence" value="ECO:0007669"/>
    <property type="project" value="TreeGrafter"/>
</dbReference>
<dbReference type="EMBL" id="FR839631">
    <property type="protein sequence ID" value="CCA40767.1"/>
    <property type="molecule type" value="Genomic_DNA"/>
</dbReference>
<evidence type="ECO:0000256" key="2">
    <source>
        <dbReference type="ARBA" id="ARBA00001966"/>
    </source>
</evidence>
<organism evidence="12 13">
    <name type="scientific">Komagataella phaffii (strain ATCC 76273 / CBS 7435 / CECT 11047 / NRRL Y-11430 / Wegner 21-1)</name>
    <name type="common">Yeast</name>
    <name type="synonym">Pichia pastoris</name>
    <dbReference type="NCBI Taxonomy" id="981350"/>
    <lineage>
        <taxon>Eukaryota</taxon>
        <taxon>Fungi</taxon>
        <taxon>Dikarya</taxon>
        <taxon>Ascomycota</taxon>
        <taxon>Saccharomycotina</taxon>
        <taxon>Pichiomycetes</taxon>
        <taxon>Pichiales</taxon>
        <taxon>Pichiaceae</taxon>
        <taxon>Komagataella</taxon>
    </lineage>
</organism>
<keyword evidence="6" id="KW-0479">Metal-binding</keyword>
<evidence type="ECO:0000256" key="3">
    <source>
        <dbReference type="ARBA" id="ARBA00009797"/>
    </source>
</evidence>